<dbReference type="EMBL" id="CAJNRF010005188">
    <property type="protein sequence ID" value="CAF2068250.1"/>
    <property type="molecule type" value="Genomic_DNA"/>
</dbReference>
<dbReference type="Proteomes" id="UP000663887">
    <property type="component" value="Unassembled WGS sequence"/>
</dbReference>
<dbReference type="GO" id="GO:0003723">
    <property type="term" value="F:RNA binding"/>
    <property type="evidence" value="ECO:0007669"/>
    <property type="project" value="UniProtKB-UniRule"/>
</dbReference>
<dbReference type="GO" id="GO:0005654">
    <property type="term" value="C:nucleoplasm"/>
    <property type="evidence" value="ECO:0007669"/>
    <property type="project" value="TreeGrafter"/>
</dbReference>
<dbReference type="PANTHER" id="PTHR15481:SF0">
    <property type="entry name" value="LD23870P-RELATED"/>
    <property type="match status" value="1"/>
</dbReference>
<dbReference type="Gene3D" id="3.30.70.330">
    <property type="match status" value="1"/>
</dbReference>
<feature type="compositionally biased region" description="Basic and acidic residues" evidence="7">
    <location>
        <begin position="31"/>
        <end position="45"/>
    </location>
</feature>
<dbReference type="CDD" id="cd12365">
    <property type="entry name" value="RRM_RNPS1"/>
    <property type="match status" value="1"/>
</dbReference>
<dbReference type="EMBL" id="CAJNOW010013860">
    <property type="protein sequence ID" value="CAF1625128.1"/>
    <property type="molecule type" value="Genomic_DNA"/>
</dbReference>
<dbReference type="GO" id="GO:0000398">
    <property type="term" value="P:mRNA splicing, via spliceosome"/>
    <property type="evidence" value="ECO:0007669"/>
    <property type="project" value="TreeGrafter"/>
</dbReference>
<evidence type="ECO:0000256" key="1">
    <source>
        <dbReference type="ARBA" id="ARBA00004123"/>
    </source>
</evidence>
<evidence type="ECO:0000313" key="11">
    <source>
        <dbReference type="EMBL" id="CAF2035176.1"/>
    </source>
</evidence>
<accession>A0A816CVD7</accession>
<evidence type="ECO:0000256" key="4">
    <source>
        <dbReference type="ARBA" id="ARBA00023187"/>
    </source>
</evidence>
<dbReference type="SUPFAM" id="SSF54928">
    <property type="entry name" value="RNA-binding domain, RBD"/>
    <property type="match status" value="1"/>
</dbReference>
<keyword evidence="2" id="KW-0507">mRNA processing</keyword>
<dbReference type="GO" id="GO:0005737">
    <property type="term" value="C:cytoplasm"/>
    <property type="evidence" value="ECO:0007669"/>
    <property type="project" value="TreeGrafter"/>
</dbReference>
<evidence type="ECO:0000256" key="3">
    <source>
        <dbReference type="ARBA" id="ARBA00022884"/>
    </source>
</evidence>
<dbReference type="Proteomes" id="UP000663855">
    <property type="component" value="Unassembled WGS sequence"/>
</dbReference>
<organism evidence="10 14">
    <name type="scientific">Rotaria magnacalcarata</name>
    <dbReference type="NCBI Taxonomy" id="392030"/>
    <lineage>
        <taxon>Eukaryota</taxon>
        <taxon>Metazoa</taxon>
        <taxon>Spiralia</taxon>
        <taxon>Gnathifera</taxon>
        <taxon>Rotifera</taxon>
        <taxon>Eurotatoria</taxon>
        <taxon>Bdelloidea</taxon>
        <taxon>Philodinida</taxon>
        <taxon>Philodinidae</taxon>
        <taxon>Rotaria</taxon>
    </lineage>
</organism>
<proteinExistence type="predicted"/>
<dbReference type="SMART" id="SM00360">
    <property type="entry name" value="RRM"/>
    <property type="match status" value="1"/>
</dbReference>
<keyword evidence="4" id="KW-0508">mRNA splicing</keyword>
<evidence type="ECO:0000256" key="6">
    <source>
        <dbReference type="PROSITE-ProRule" id="PRU00176"/>
    </source>
</evidence>
<feature type="region of interest" description="Disordered" evidence="7">
    <location>
        <begin position="31"/>
        <end position="150"/>
    </location>
</feature>
<evidence type="ECO:0000313" key="14">
    <source>
        <dbReference type="Proteomes" id="UP000663834"/>
    </source>
</evidence>
<dbReference type="InterPro" id="IPR035979">
    <property type="entry name" value="RBD_domain_sf"/>
</dbReference>
<evidence type="ECO:0000256" key="2">
    <source>
        <dbReference type="ARBA" id="ARBA00022664"/>
    </source>
</evidence>
<feature type="compositionally biased region" description="Basic and acidic residues" evidence="7">
    <location>
        <begin position="117"/>
        <end position="129"/>
    </location>
</feature>
<comment type="caution">
    <text evidence="10">The sequence shown here is derived from an EMBL/GenBank/DDBJ whole genome shotgun (WGS) entry which is preliminary data.</text>
</comment>
<dbReference type="InterPro" id="IPR000504">
    <property type="entry name" value="RRM_dom"/>
</dbReference>
<dbReference type="Proteomes" id="UP000663834">
    <property type="component" value="Unassembled WGS sequence"/>
</dbReference>
<feature type="compositionally biased region" description="Low complexity" evidence="7">
    <location>
        <begin position="54"/>
        <end position="96"/>
    </location>
</feature>
<evidence type="ECO:0000256" key="7">
    <source>
        <dbReference type="SAM" id="MobiDB-lite"/>
    </source>
</evidence>
<dbReference type="GO" id="GO:0061574">
    <property type="term" value="C:ASAP complex"/>
    <property type="evidence" value="ECO:0007669"/>
    <property type="project" value="TreeGrafter"/>
</dbReference>
<dbReference type="Proteomes" id="UP000663856">
    <property type="component" value="Unassembled WGS sequence"/>
</dbReference>
<dbReference type="InterPro" id="IPR034201">
    <property type="entry name" value="RNPS1_RRM"/>
</dbReference>
<feature type="region of interest" description="Disordered" evidence="7">
    <location>
        <begin position="235"/>
        <end position="334"/>
    </location>
</feature>
<comment type="subcellular location">
    <subcellularLocation>
        <location evidence="1">Nucleus</location>
    </subcellularLocation>
</comment>
<dbReference type="InterPro" id="IPR012677">
    <property type="entry name" value="Nucleotide-bd_a/b_plait_sf"/>
</dbReference>
<evidence type="ECO:0000313" key="10">
    <source>
        <dbReference type="EMBL" id="CAF1625128.1"/>
    </source>
</evidence>
<protein>
    <recommendedName>
        <fullName evidence="8">RRM domain-containing protein</fullName>
    </recommendedName>
</protein>
<keyword evidence="5" id="KW-0539">Nucleus</keyword>
<evidence type="ECO:0000259" key="8">
    <source>
        <dbReference type="PROSITE" id="PS50102"/>
    </source>
</evidence>
<name>A0A816CVD7_9BILA</name>
<dbReference type="EMBL" id="CAJNOV010000087">
    <property type="protein sequence ID" value="CAF0978260.1"/>
    <property type="molecule type" value="Genomic_DNA"/>
</dbReference>
<dbReference type="AlphaFoldDB" id="A0A816CVD7"/>
<reference evidence="10" key="1">
    <citation type="submission" date="2021-02" db="EMBL/GenBank/DDBJ databases">
        <authorList>
            <person name="Nowell W R."/>
        </authorList>
    </citation>
    <scope>NUCLEOTIDE SEQUENCE</scope>
</reference>
<dbReference type="EMBL" id="CAJNRE010012331">
    <property type="protein sequence ID" value="CAF2109458.1"/>
    <property type="molecule type" value="Genomic_DNA"/>
</dbReference>
<evidence type="ECO:0000256" key="5">
    <source>
        <dbReference type="ARBA" id="ARBA00023242"/>
    </source>
</evidence>
<evidence type="ECO:0000313" key="13">
    <source>
        <dbReference type="EMBL" id="CAF2109458.1"/>
    </source>
</evidence>
<dbReference type="EMBL" id="CAJNRG010001613">
    <property type="protein sequence ID" value="CAF2035176.1"/>
    <property type="molecule type" value="Genomic_DNA"/>
</dbReference>
<feature type="domain" description="RRM" evidence="8">
    <location>
        <begin position="154"/>
        <end position="243"/>
    </location>
</feature>
<evidence type="ECO:0000313" key="9">
    <source>
        <dbReference type="EMBL" id="CAF0978260.1"/>
    </source>
</evidence>
<feature type="compositionally biased region" description="Low complexity" evidence="7">
    <location>
        <begin position="300"/>
        <end position="312"/>
    </location>
</feature>
<dbReference type="Proteomes" id="UP000663824">
    <property type="component" value="Unassembled WGS sequence"/>
</dbReference>
<dbReference type="PROSITE" id="PS50102">
    <property type="entry name" value="RRM"/>
    <property type="match status" value="1"/>
</dbReference>
<feature type="compositionally biased region" description="Polar residues" evidence="7">
    <location>
        <begin position="131"/>
        <end position="144"/>
    </location>
</feature>
<dbReference type="Pfam" id="PF00076">
    <property type="entry name" value="RRM_1"/>
    <property type="match status" value="1"/>
</dbReference>
<dbReference type="OrthoDB" id="252020at2759"/>
<sequence length="334" mass="37005">MVSAEIFSFNDNCVIPNLVYSNKAIEDTKMTVETETIKNPKESPSKAKRKRASRSSSSGSSSSGTTSSSSASSRSSSSSSSNSSSSTSRSSSAASSPEKKKDHNSNKTNTNKLSKKNPSEHGSIDDKKNVVATNQPRRNPSPLLQRQEKEKEATKIYIGKLSLNVNKEHLAEIFGTFGEIKEIDLPSHRIHPNLHRGFAHVEYVAAAGAEQACKFMEGGQIDGKEVVCVLVHGQPSHLSTDRNRREPSPYNRRRRRSPLPPSRNYGPPRRMGDRDRDRGRYNDRRGRYSPPSRNYRRGQSPPASSRRAGPSGNTAESPKRKERRYSRSSSSESK</sequence>
<gene>
    <name evidence="9" type="ORF">CJN711_LOCUS1228</name>
    <name evidence="10" type="ORF">KQP761_LOCUS25211</name>
    <name evidence="13" type="ORF">MBJ925_LOCUS23919</name>
    <name evidence="12" type="ORF">WKI299_LOCUS13669</name>
    <name evidence="11" type="ORF">XDN619_LOCUS5789</name>
</gene>
<dbReference type="PANTHER" id="PTHR15481">
    <property type="entry name" value="RIBONUCLEIC ACID BINDING PROTEIN S1"/>
    <property type="match status" value="1"/>
</dbReference>
<evidence type="ECO:0000313" key="12">
    <source>
        <dbReference type="EMBL" id="CAF2068250.1"/>
    </source>
</evidence>
<feature type="compositionally biased region" description="Basic and acidic residues" evidence="7">
    <location>
        <begin position="270"/>
        <end position="286"/>
    </location>
</feature>
<keyword evidence="3 6" id="KW-0694">RNA-binding</keyword>